<protein>
    <submittedName>
        <fullName evidence="1">Uncharacterized protein</fullName>
    </submittedName>
</protein>
<dbReference type="InterPro" id="IPR025850">
    <property type="entry name" value="SUKH-3"/>
</dbReference>
<dbReference type="EMBL" id="VIRS01000011">
    <property type="protein sequence ID" value="TQS43815.1"/>
    <property type="molecule type" value="Genomic_DNA"/>
</dbReference>
<dbReference type="Pfam" id="PF14433">
    <property type="entry name" value="SUKH-3"/>
    <property type="match status" value="1"/>
</dbReference>
<name>A0A545AT89_9ACTN</name>
<dbReference type="OrthoDB" id="3351204at2"/>
<evidence type="ECO:0000313" key="2">
    <source>
        <dbReference type="Proteomes" id="UP000317982"/>
    </source>
</evidence>
<dbReference type="InParanoid" id="A0A545AT89"/>
<accession>A0A545AT89</accession>
<proteinExistence type="predicted"/>
<comment type="caution">
    <text evidence="1">The sequence shown here is derived from an EMBL/GenBank/DDBJ whole genome shotgun (WGS) entry which is preliminary data.</text>
</comment>
<sequence>MGLGCLSGGFCDGEEIVIVSREEAAERAARWLGAPVGRVEMREFEAGWVAWVAAPPAVDRTVPPDRVGDARVVVARDSGEVTAWPPLPIDEIIARSTPTPTGRFPEDVEAHLRKAGWYPGRAVAQADLDRYADHLRELTADEPTAMGVVPAARGFLTEFGGLTVARTPKDSWSLQPQEHAPVVDLFSYLEELLDQPVTPIGWIDAHYASELVMSEDGRVWLADFSNLFLLAEDADWALVRLGRGERSDLPSIKEDGQIYYTDYAGRPIDPSTTRRPGP</sequence>
<gene>
    <name evidence="1" type="ORF">FL583_17475</name>
</gene>
<evidence type="ECO:0000313" key="1">
    <source>
        <dbReference type="EMBL" id="TQS43815.1"/>
    </source>
</evidence>
<dbReference type="AlphaFoldDB" id="A0A545AT89"/>
<reference evidence="1 2" key="1">
    <citation type="submission" date="2019-07" db="EMBL/GenBank/DDBJ databases">
        <title>Cryptosporangium phraense sp. nov., isolated from plant litter.</title>
        <authorList>
            <person name="Suriyachadkun C."/>
        </authorList>
    </citation>
    <scope>NUCLEOTIDE SEQUENCE [LARGE SCALE GENOMIC DNA]</scope>
    <source>
        <strain evidence="1 2">A-T 5661</strain>
    </source>
</reference>
<keyword evidence="2" id="KW-1185">Reference proteome</keyword>
<dbReference type="Proteomes" id="UP000317982">
    <property type="component" value="Unassembled WGS sequence"/>
</dbReference>
<organism evidence="1 2">
    <name type="scientific">Cryptosporangium phraense</name>
    <dbReference type="NCBI Taxonomy" id="2593070"/>
    <lineage>
        <taxon>Bacteria</taxon>
        <taxon>Bacillati</taxon>
        <taxon>Actinomycetota</taxon>
        <taxon>Actinomycetes</taxon>
        <taxon>Cryptosporangiales</taxon>
        <taxon>Cryptosporangiaceae</taxon>
        <taxon>Cryptosporangium</taxon>
    </lineage>
</organism>